<accession>A0ABP8IVV9</accession>
<dbReference type="PROSITE" id="PS51257">
    <property type="entry name" value="PROKAR_LIPOPROTEIN"/>
    <property type="match status" value="1"/>
</dbReference>
<protein>
    <recommendedName>
        <fullName evidence="3">Lipocalin-like domain-containing protein</fullName>
    </recommendedName>
</protein>
<keyword evidence="2" id="KW-1185">Reference proteome</keyword>
<dbReference type="RefSeq" id="WP_345221903.1">
    <property type="nucleotide sequence ID" value="NZ_BAABHA010000002.1"/>
</dbReference>
<reference evidence="2" key="1">
    <citation type="journal article" date="2019" name="Int. J. Syst. Evol. Microbiol.">
        <title>The Global Catalogue of Microorganisms (GCM) 10K type strain sequencing project: providing services to taxonomists for standard genome sequencing and annotation.</title>
        <authorList>
            <consortium name="The Broad Institute Genomics Platform"/>
            <consortium name="The Broad Institute Genome Sequencing Center for Infectious Disease"/>
            <person name="Wu L."/>
            <person name="Ma J."/>
        </authorList>
    </citation>
    <scope>NUCLEOTIDE SEQUENCE [LARGE SCALE GENOMIC DNA]</scope>
    <source>
        <strain evidence="2">JCM 17924</strain>
    </source>
</reference>
<evidence type="ECO:0008006" key="3">
    <source>
        <dbReference type="Google" id="ProtNLM"/>
    </source>
</evidence>
<sequence length="132" mass="15321">MKLVICLSVLILTSCVDHFSEDALYGSYTPIEYNNNYDTILLSKDNQYQRRVWDKNKKLLLNMKGSWYLHGGTQVQFYSFYFNLDDDLVKFPHLINDTTGGSSSLVKSKNGVIKLRFKYLNGETLYQQVSNK</sequence>
<evidence type="ECO:0000313" key="1">
    <source>
        <dbReference type="EMBL" id="GAA4376145.1"/>
    </source>
</evidence>
<comment type="caution">
    <text evidence="1">The sequence shown here is derived from an EMBL/GenBank/DDBJ whole genome shotgun (WGS) entry which is preliminary data.</text>
</comment>
<name>A0ABP8IVV9_9BACT</name>
<dbReference type="EMBL" id="BAABHA010000002">
    <property type="protein sequence ID" value="GAA4376145.1"/>
    <property type="molecule type" value="Genomic_DNA"/>
</dbReference>
<evidence type="ECO:0000313" key="2">
    <source>
        <dbReference type="Proteomes" id="UP001500454"/>
    </source>
</evidence>
<organism evidence="1 2">
    <name type="scientific">Hymenobacter koreensis</name>
    <dbReference type="NCBI Taxonomy" id="1084523"/>
    <lineage>
        <taxon>Bacteria</taxon>
        <taxon>Pseudomonadati</taxon>
        <taxon>Bacteroidota</taxon>
        <taxon>Cytophagia</taxon>
        <taxon>Cytophagales</taxon>
        <taxon>Hymenobacteraceae</taxon>
        <taxon>Hymenobacter</taxon>
    </lineage>
</organism>
<proteinExistence type="predicted"/>
<gene>
    <name evidence="1" type="ORF">GCM10023186_09680</name>
</gene>
<dbReference type="Proteomes" id="UP001500454">
    <property type="component" value="Unassembled WGS sequence"/>
</dbReference>